<comment type="caution">
    <text evidence="1">The sequence shown here is derived from an EMBL/GenBank/DDBJ whole genome shotgun (WGS) entry which is preliminary data.</text>
</comment>
<sequence length="693" mass="70985">MTDSSTATSASMPAYTLTGPVSLSVGSKATYTIAPASDTILTAALTITPTSTLAGTFTPASVTLAAGATTAVTFIFVPSVAGSGTISTTNSASLTDPASLSVVAIAIPTTFTTYTIAGSTTLIAGVPATYTLTPGSGTALSTDVTLTPACTLGGTFSPASVTIPAGSTTAVTFTFTVSGGGVGTLSISSGGALTNPADLFITASASENPFSEYALTGPRSLIAGTAATYTLTPGTGAGNSSAITVTPSCTLSGTFFPQTSTFPAGSTQPLTFTFTPALTGTGTLSVVNTGTLTNPPSFTITALTVTTPYTLAVDSAAFLFSPGNWSGDEGRDGSAWRSTWNVGAWFQVAWLASSTPTATLHLGPENTGAYITYFLNNVVTSTLSAQTDLTLSDIVPGQINTLEVFLTRTPTTSRWNKGTNCLTVSGMTVDAASSAGYVVTARPWGKLVGDDTTEGTMADNGTDNVLSSYSYLLLRAMEVAGYATGVSACAGSGYITPGDTTQDVPAFYSVSGSSNGAGGLYDDTKSRWNLIDSGISALDSDSMLSAYGDGSTQPAWIAFNLLAQDALAYASQSDAQAAMTQSLLAHREAAPDAWLFAVMPFGFHYATTYSATWPQIFNNAVSAYKSANPDDDQFVVIDVGTRLSVLLESNRGWYTSTDGHQLLEPGHAIFAATVATLMLGSMTTQTTRTYLYY</sequence>
<dbReference type="EMBL" id="WOSY01000005">
    <property type="protein sequence ID" value="NHN88361.1"/>
    <property type="molecule type" value="Genomic_DNA"/>
</dbReference>
<organism evidence="1 2">
    <name type="scientific">Acetobacter conturbans</name>
    <dbReference type="NCBI Taxonomy" id="1737472"/>
    <lineage>
        <taxon>Bacteria</taxon>
        <taxon>Pseudomonadati</taxon>
        <taxon>Pseudomonadota</taxon>
        <taxon>Alphaproteobacteria</taxon>
        <taxon>Acetobacterales</taxon>
        <taxon>Acetobacteraceae</taxon>
        <taxon>Acetobacter</taxon>
    </lineage>
</organism>
<evidence type="ECO:0000313" key="2">
    <source>
        <dbReference type="Proteomes" id="UP000631653"/>
    </source>
</evidence>
<proteinExistence type="predicted"/>
<reference evidence="1 2" key="1">
    <citation type="journal article" date="2020" name="Int. J. Syst. Evol. Microbiol.">
        <title>Novel acetic acid bacteria from cider fermentations: Acetobacter conturbans sp. nov. and Acetobacter fallax sp. nov.</title>
        <authorList>
            <person name="Sombolestani A.S."/>
            <person name="Cleenwerck I."/>
            <person name="Cnockaert M."/>
            <person name="Borremans W."/>
            <person name="Wieme A.D."/>
            <person name="De Vuyst L."/>
            <person name="Vandamme P."/>
        </authorList>
    </citation>
    <scope>NUCLEOTIDE SEQUENCE [LARGE SCALE GENOMIC DNA]</scope>
    <source>
        <strain evidence="1 2">LMG 1627</strain>
    </source>
</reference>
<name>A0ABX0JYF8_9PROT</name>
<evidence type="ECO:0000313" key="1">
    <source>
        <dbReference type="EMBL" id="NHN88361.1"/>
    </source>
</evidence>
<dbReference type="Proteomes" id="UP000631653">
    <property type="component" value="Unassembled WGS sequence"/>
</dbReference>
<gene>
    <name evidence="1" type="ORF">GOB81_06925</name>
</gene>
<accession>A0ABX0JYF8</accession>
<protein>
    <submittedName>
        <fullName evidence="1">Uncharacterized protein</fullName>
    </submittedName>
</protein>
<dbReference type="RefSeq" id="WP_173569651.1">
    <property type="nucleotide sequence ID" value="NZ_WOSY01000005.1"/>
</dbReference>
<keyword evidence="2" id="KW-1185">Reference proteome</keyword>